<sequence>MLDGNIDRRVGLATHYHTDWVVPYWSASLVKITAVRTHLFFRWDGFWGSRTVFAARGLGREPSVPVLAAWSSAHVPDEEPGSEVINAAVGDLAAADPQETGAAQITDGNTGNPSKPPFALLQLPLRGQTPGRWALDALDLCGSRPECRVVGWLDPAQAPPILGADTIVVAPPDFVFVQVLRNRVRQPYWDCTRWSKAATSRCLGTSTETATILYGGVT</sequence>
<keyword evidence="2" id="KW-1185">Reference proteome</keyword>
<dbReference type="EMBL" id="BMGD01000008">
    <property type="protein sequence ID" value="GGB75648.1"/>
    <property type="molecule type" value="Genomic_DNA"/>
</dbReference>
<protein>
    <submittedName>
        <fullName evidence="1">Uncharacterized protein</fullName>
    </submittedName>
</protein>
<accession>A0ABQ1JVN2</accession>
<name>A0ABQ1JVN2_9SPHN</name>
<comment type="caution">
    <text evidence="1">The sequence shown here is derived from an EMBL/GenBank/DDBJ whole genome shotgun (WGS) entry which is preliminary data.</text>
</comment>
<evidence type="ECO:0000313" key="2">
    <source>
        <dbReference type="Proteomes" id="UP000614261"/>
    </source>
</evidence>
<organism evidence="1 2">
    <name type="scientific">Blastomonas aquatica</name>
    <dbReference type="NCBI Taxonomy" id="1510276"/>
    <lineage>
        <taxon>Bacteria</taxon>
        <taxon>Pseudomonadati</taxon>
        <taxon>Pseudomonadota</taxon>
        <taxon>Alphaproteobacteria</taxon>
        <taxon>Sphingomonadales</taxon>
        <taxon>Sphingomonadaceae</taxon>
        <taxon>Blastomonas</taxon>
    </lineage>
</organism>
<dbReference type="Proteomes" id="UP000614261">
    <property type="component" value="Unassembled WGS sequence"/>
</dbReference>
<proteinExistence type="predicted"/>
<evidence type="ECO:0000313" key="1">
    <source>
        <dbReference type="EMBL" id="GGB75648.1"/>
    </source>
</evidence>
<gene>
    <name evidence="1" type="ORF">GCM10010833_33620</name>
</gene>
<reference evidence="2" key="1">
    <citation type="journal article" date="2019" name="Int. J. Syst. Evol. Microbiol.">
        <title>The Global Catalogue of Microorganisms (GCM) 10K type strain sequencing project: providing services to taxonomists for standard genome sequencing and annotation.</title>
        <authorList>
            <consortium name="The Broad Institute Genomics Platform"/>
            <consortium name="The Broad Institute Genome Sequencing Center for Infectious Disease"/>
            <person name="Wu L."/>
            <person name="Ma J."/>
        </authorList>
    </citation>
    <scope>NUCLEOTIDE SEQUENCE [LARGE SCALE GENOMIC DNA]</scope>
    <source>
        <strain evidence="2">CGMCC 1.12851</strain>
    </source>
</reference>